<comment type="similarity">
    <text evidence="3">Belongs to the NAD(P)-dependent epimerase/dehydratase family. GDP-mannose 4,6-dehydratase subfamily.</text>
</comment>
<dbReference type="AlphaFoldDB" id="A0A7R6QYA0"/>
<dbReference type="InterPro" id="IPR036291">
    <property type="entry name" value="NAD(P)-bd_dom_sf"/>
</dbReference>
<keyword evidence="9" id="KW-1185">Reference proteome</keyword>
<dbReference type="Pfam" id="PF16363">
    <property type="entry name" value="GDP_Man_Dehyd"/>
    <property type="match status" value="1"/>
</dbReference>
<proteinExistence type="inferred from homology"/>
<evidence type="ECO:0000256" key="4">
    <source>
        <dbReference type="ARBA" id="ARBA00011989"/>
    </source>
</evidence>
<dbReference type="PANTHER" id="PTHR43715:SF1">
    <property type="entry name" value="GDP-MANNOSE 4,6 DEHYDRATASE"/>
    <property type="match status" value="1"/>
</dbReference>
<dbReference type="PANTHER" id="PTHR43715">
    <property type="entry name" value="GDP-MANNOSE 4,6-DEHYDRATASE"/>
    <property type="match status" value="1"/>
</dbReference>
<comment type="catalytic activity">
    <reaction evidence="1">
        <text>GDP-alpha-D-mannose = GDP-4-dehydro-alpha-D-rhamnose + H2O</text>
        <dbReference type="Rhea" id="RHEA:23820"/>
        <dbReference type="ChEBI" id="CHEBI:15377"/>
        <dbReference type="ChEBI" id="CHEBI:57527"/>
        <dbReference type="ChEBI" id="CHEBI:57964"/>
        <dbReference type="EC" id="4.2.1.47"/>
    </reaction>
</comment>
<dbReference type="GO" id="GO:0008446">
    <property type="term" value="F:GDP-mannose 4,6-dehydratase activity"/>
    <property type="evidence" value="ECO:0007669"/>
    <property type="project" value="UniProtKB-EC"/>
</dbReference>
<evidence type="ECO:0000313" key="9">
    <source>
        <dbReference type="Proteomes" id="UP000463961"/>
    </source>
</evidence>
<dbReference type="Proteomes" id="UP000463961">
    <property type="component" value="Chromosome"/>
</dbReference>
<dbReference type="CDD" id="cd05260">
    <property type="entry name" value="GDP_MD_SDR_e"/>
    <property type="match status" value="1"/>
</dbReference>
<feature type="domain" description="NAD(P)-binding" evidence="7">
    <location>
        <begin position="6"/>
        <end position="311"/>
    </location>
</feature>
<dbReference type="FunFam" id="3.40.50.720:FF:000924">
    <property type="entry name" value="GDP-mannose 4,6 dehydratase"/>
    <property type="match status" value="1"/>
</dbReference>
<protein>
    <recommendedName>
        <fullName evidence="4">GDP-mannose 4,6-dehydratase</fullName>
        <ecNumber evidence="4">4.2.1.47</ecNumber>
    </recommendedName>
</protein>
<evidence type="ECO:0000256" key="6">
    <source>
        <dbReference type="ARBA" id="ARBA00059383"/>
    </source>
</evidence>
<organism evidence="8 9">
    <name type="scientific">Fluviibacter phosphoraccumulans</name>
    <dbReference type="NCBI Taxonomy" id="1751046"/>
    <lineage>
        <taxon>Bacteria</taxon>
        <taxon>Pseudomonadati</taxon>
        <taxon>Pseudomonadota</taxon>
        <taxon>Betaproteobacteria</taxon>
        <taxon>Rhodocyclales</taxon>
        <taxon>Fluviibacteraceae</taxon>
        <taxon>Fluviibacter</taxon>
    </lineage>
</organism>
<sequence length="323" mass="35852">MNKTALIIGVTGQDGSYLAQLLLNKGYTVYGTTRDSGIANFNNLKSLAISDDVIVLSMAPNDFRSVIQVVSKVKPDEIYNLSGQSSVSLSFEQPVEALESILGATVNILEVIRISGANIRFYNAGSSEIFGDTNGARATEETPFRPLSPYAVAKAAAYWQVASYRSAYNLFASTGILFNHESPLRPRRFVTRKIVTTAVEISRGTKSKLELGNINVQRDWGWAPEYVDAMWRMLQLDTPSDFVVATGRTVSLAYFIEKVFSCLGLDWKNYVSSVTSHRRPIEFDIGLADPSRARSILKWEAKITVDKIIEKLVECELKSEKLI</sequence>
<dbReference type="RefSeq" id="WP_162049644.1">
    <property type="nucleotide sequence ID" value="NZ_AP022345.1"/>
</dbReference>
<evidence type="ECO:0000256" key="3">
    <source>
        <dbReference type="ARBA" id="ARBA00009263"/>
    </source>
</evidence>
<evidence type="ECO:0000313" key="8">
    <source>
        <dbReference type="EMBL" id="BBU69662.1"/>
    </source>
</evidence>
<evidence type="ECO:0000256" key="1">
    <source>
        <dbReference type="ARBA" id="ARBA00000188"/>
    </source>
</evidence>
<dbReference type="GO" id="GO:0042351">
    <property type="term" value="P:'de novo' GDP-L-fucose biosynthetic process"/>
    <property type="evidence" value="ECO:0007669"/>
    <property type="project" value="TreeGrafter"/>
</dbReference>
<dbReference type="InterPro" id="IPR006368">
    <property type="entry name" value="GDP_Man_deHydtase"/>
</dbReference>
<evidence type="ECO:0000259" key="7">
    <source>
        <dbReference type="Pfam" id="PF16363"/>
    </source>
</evidence>
<evidence type="ECO:0000256" key="2">
    <source>
        <dbReference type="ARBA" id="ARBA00001937"/>
    </source>
</evidence>
<dbReference type="EC" id="4.2.1.47" evidence="4"/>
<accession>A0A7R6QYA0</accession>
<comment type="function">
    <text evidence="6">Catalyzes the conversion of GDP-D-mannose to GDP-4-dehydro-6-deoxy-D-mannose.</text>
</comment>
<keyword evidence="5" id="KW-0456">Lyase</keyword>
<reference evidence="9" key="1">
    <citation type="submission" date="2020-01" db="EMBL/GenBank/DDBJ databases">
        <title>Phosphoaccumulans saitamaens gen. nov., sp. nov., a polyphosphate accumulating bacterium isolated from surface river water.</title>
        <authorList>
            <person name="Watanabe K."/>
            <person name="Suda W."/>
        </authorList>
    </citation>
    <scope>NUCLEOTIDE SEQUENCE [LARGE SCALE GENOMIC DNA]</scope>
    <source>
        <strain evidence="9">ICHIAU1</strain>
    </source>
</reference>
<dbReference type="OrthoDB" id="9779041at2"/>
<dbReference type="Gene3D" id="3.40.50.720">
    <property type="entry name" value="NAD(P)-binding Rossmann-like Domain"/>
    <property type="match status" value="1"/>
</dbReference>
<name>A0A7R6QYA0_9RHOO</name>
<dbReference type="Gene3D" id="3.90.25.10">
    <property type="entry name" value="UDP-galactose 4-epimerase, domain 1"/>
    <property type="match status" value="1"/>
</dbReference>
<dbReference type="InterPro" id="IPR016040">
    <property type="entry name" value="NAD(P)-bd_dom"/>
</dbReference>
<gene>
    <name evidence="8" type="primary">rfbD</name>
    <name evidence="8" type="ORF">ICHIAU1_19450</name>
</gene>
<dbReference type="SUPFAM" id="SSF51735">
    <property type="entry name" value="NAD(P)-binding Rossmann-fold domains"/>
    <property type="match status" value="1"/>
</dbReference>
<dbReference type="EMBL" id="AP022345">
    <property type="protein sequence ID" value="BBU69662.1"/>
    <property type="molecule type" value="Genomic_DNA"/>
</dbReference>
<evidence type="ECO:0000256" key="5">
    <source>
        <dbReference type="ARBA" id="ARBA00023239"/>
    </source>
</evidence>
<comment type="cofactor">
    <cofactor evidence="2">
        <name>NADP(+)</name>
        <dbReference type="ChEBI" id="CHEBI:58349"/>
    </cofactor>
</comment>